<evidence type="ECO:0000256" key="6">
    <source>
        <dbReference type="ARBA" id="ARBA00023136"/>
    </source>
</evidence>
<keyword evidence="6 7" id="KW-0472">Membrane</keyword>
<dbReference type="InterPro" id="IPR031155">
    <property type="entry name" value="DUR"/>
</dbReference>
<dbReference type="Gene3D" id="1.20.1730.10">
    <property type="entry name" value="Sodium/glucose cotransporter"/>
    <property type="match status" value="1"/>
</dbReference>
<feature type="transmembrane region" description="Helical" evidence="7">
    <location>
        <begin position="192"/>
        <end position="211"/>
    </location>
</feature>
<evidence type="ECO:0000313" key="9">
    <source>
        <dbReference type="Proteomes" id="UP000828390"/>
    </source>
</evidence>
<proteinExistence type="inferred from homology"/>
<reference evidence="8" key="2">
    <citation type="submission" date="2020-11" db="EMBL/GenBank/DDBJ databases">
        <authorList>
            <person name="McCartney M.A."/>
            <person name="Auch B."/>
            <person name="Kono T."/>
            <person name="Mallez S."/>
            <person name="Becker A."/>
            <person name="Gohl D.M."/>
            <person name="Silverstein K.A.T."/>
            <person name="Koren S."/>
            <person name="Bechman K.B."/>
            <person name="Herman A."/>
            <person name="Abrahante J.E."/>
            <person name="Garbe J."/>
        </authorList>
    </citation>
    <scope>NUCLEOTIDE SEQUENCE</scope>
    <source>
        <strain evidence="8">Duluth1</strain>
        <tissue evidence="8">Whole animal</tissue>
    </source>
</reference>
<organism evidence="8 9">
    <name type="scientific">Dreissena polymorpha</name>
    <name type="common">Zebra mussel</name>
    <name type="synonym">Mytilus polymorpha</name>
    <dbReference type="NCBI Taxonomy" id="45954"/>
    <lineage>
        <taxon>Eukaryota</taxon>
        <taxon>Metazoa</taxon>
        <taxon>Spiralia</taxon>
        <taxon>Lophotrochozoa</taxon>
        <taxon>Mollusca</taxon>
        <taxon>Bivalvia</taxon>
        <taxon>Autobranchia</taxon>
        <taxon>Heteroconchia</taxon>
        <taxon>Euheterodonta</taxon>
        <taxon>Imparidentia</taxon>
        <taxon>Neoheterodontei</taxon>
        <taxon>Myida</taxon>
        <taxon>Dreissenoidea</taxon>
        <taxon>Dreissenidae</taxon>
        <taxon>Dreissena</taxon>
    </lineage>
</organism>
<name>A0A9D4KMX7_DREPO</name>
<keyword evidence="5 7" id="KW-1133">Transmembrane helix</keyword>
<dbReference type="GO" id="GO:0005886">
    <property type="term" value="C:plasma membrane"/>
    <property type="evidence" value="ECO:0007669"/>
    <property type="project" value="TreeGrafter"/>
</dbReference>
<dbReference type="AlphaFoldDB" id="A0A9D4KMX7"/>
<feature type="transmembrane region" description="Helical" evidence="7">
    <location>
        <begin position="157"/>
        <end position="180"/>
    </location>
</feature>
<dbReference type="InterPro" id="IPR001734">
    <property type="entry name" value="Na/solute_symporter"/>
</dbReference>
<dbReference type="PANTHER" id="PTHR46154">
    <property type="match status" value="1"/>
</dbReference>
<evidence type="ECO:0000256" key="3">
    <source>
        <dbReference type="ARBA" id="ARBA00022448"/>
    </source>
</evidence>
<sequence>MATVPPLVSLTNECPPTANLSGHAVYGTIPPVFERHEAALLLILGFGGVSVVLAMLHGQVRKRVFHDDNNVDTAFDAGGRVSTSLTAVTVASQFLWPGDILQSSTITVKSGISGPLWYTVGAVINIALFPIVSVYLKTRAPGAKTYLQIMYARYGRAAHILFIAMALMVNLCVISTLVVAGVATIKAATIDASDEFCVVIIAVLFGSYSFIGKVTHSKMIMCPFL</sequence>
<evidence type="ECO:0000256" key="1">
    <source>
        <dbReference type="ARBA" id="ARBA00004141"/>
    </source>
</evidence>
<feature type="transmembrane region" description="Helical" evidence="7">
    <location>
        <begin position="38"/>
        <end position="56"/>
    </location>
</feature>
<gene>
    <name evidence="8" type="ORF">DPMN_115494</name>
</gene>
<dbReference type="InterPro" id="IPR038377">
    <property type="entry name" value="Na/Glc_symporter_sf"/>
</dbReference>
<keyword evidence="4 7" id="KW-0812">Transmembrane</keyword>
<evidence type="ECO:0000256" key="2">
    <source>
        <dbReference type="ARBA" id="ARBA00006434"/>
    </source>
</evidence>
<evidence type="ECO:0000256" key="4">
    <source>
        <dbReference type="ARBA" id="ARBA00022692"/>
    </source>
</evidence>
<dbReference type="Proteomes" id="UP000828390">
    <property type="component" value="Unassembled WGS sequence"/>
</dbReference>
<comment type="subcellular location">
    <subcellularLocation>
        <location evidence="1">Membrane</location>
        <topology evidence="1">Multi-pass membrane protein</topology>
    </subcellularLocation>
</comment>
<feature type="transmembrane region" description="Helical" evidence="7">
    <location>
        <begin position="77"/>
        <end position="96"/>
    </location>
</feature>
<evidence type="ECO:0000313" key="8">
    <source>
        <dbReference type="EMBL" id="KAH3842006.1"/>
    </source>
</evidence>
<evidence type="ECO:0000256" key="7">
    <source>
        <dbReference type="SAM" id="Phobius"/>
    </source>
</evidence>
<dbReference type="PROSITE" id="PS50283">
    <property type="entry name" value="NA_SOLUT_SYMP_3"/>
    <property type="match status" value="1"/>
</dbReference>
<comment type="similarity">
    <text evidence="2">Belongs to the sodium:solute symporter (SSF) (TC 2.A.21) family.</text>
</comment>
<dbReference type="GO" id="GO:0015204">
    <property type="term" value="F:urea transmembrane transporter activity"/>
    <property type="evidence" value="ECO:0007669"/>
    <property type="project" value="InterPro"/>
</dbReference>
<keyword evidence="3" id="KW-0813">Transport</keyword>
<dbReference type="EMBL" id="JAIWYP010000004">
    <property type="protein sequence ID" value="KAH3842006.1"/>
    <property type="molecule type" value="Genomic_DNA"/>
</dbReference>
<feature type="transmembrane region" description="Helical" evidence="7">
    <location>
        <begin position="116"/>
        <end position="136"/>
    </location>
</feature>
<keyword evidence="9" id="KW-1185">Reference proteome</keyword>
<accession>A0A9D4KMX7</accession>
<reference evidence="8" key="1">
    <citation type="journal article" date="2019" name="bioRxiv">
        <title>The Genome of the Zebra Mussel, Dreissena polymorpha: A Resource for Invasive Species Research.</title>
        <authorList>
            <person name="McCartney M.A."/>
            <person name="Auch B."/>
            <person name="Kono T."/>
            <person name="Mallez S."/>
            <person name="Zhang Y."/>
            <person name="Obille A."/>
            <person name="Becker A."/>
            <person name="Abrahante J.E."/>
            <person name="Garbe J."/>
            <person name="Badalamenti J.P."/>
            <person name="Herman A."/>
            <person name="Mangelson H."/>
            <person name="Liachko I."/>
            <person name="Sullivan S."/>
            <person name="Sone E.D."/>
            <person name="Koren S."/>
            <person name="Silverstein K.A.T."/>
            <person name="Beckman K.B."/>
            <person name="Gohl D.M."/>
        </authorList>
    </citation>
    <scope>NUCLEOTIDE SEQUENCE</scope>
    <source>
        <strain evidence="8">Duluth1</strain>
        <tissue evidence="8">Whole animal</tissue>
    </source>
</reference>
<comment type="caution">
    <text evidence="8">The sequence shown here is derived from an EMBL/GenBank/DDBJ whole genome shotgun (WGS) entry which is preliminary data.</text>
</comment>
<protein>
    <submittedName>
        <fullName evidence="8">Uncharacterized protein</fullName>
    </submittedName>
</protein>
<dbReference type="PANTHER" id="PTHR46154:SF4">
    <property type="entry name" value="UREA ACTIVE TRANSPORTER"/>
    <property type="match status" value="1"/>
</dbReference>
<evidence type="ECO:0000256" key="5">
    <source>
        <dbReference type="ARBA" id="ARBA00022989"/>
    </source>
</evidence>